<keyword evidence="2" id="KW-1185">Reference proteome</keyword>
<accession>A0A6V8JXP9</accession>
<protein>
    <recommendedName>
        <fullName evidence="3">Methyltransferase</fullName>
    </recommendedName>
</protein>
<reference evidence="1 2" key="2">
    <citation type="submission" date="2020-03" db="EMBL/GenBank/DDBJ databases">
        <authorList>
            <person name="Ichikawa N."/>
            <person name="Kimura A."/>
            <person name="Kitahashi Y."/>
            <person name="Uohara A."/>
        </authorList>
    </citation>
    <scope>NUCLEOTIDE SEQUENCE [LARGE SCALE GENOMIC DNA]</scope>
    <source>
        <strain evidence="1 2">NBRC 108639</strain>
    </source>
</reference>
<evidence type="ECO:0000313" key="2">
    <source>
        <dbReference type="Proteomes" id="UP000482800"/>
    </source>
</evidence>
<dbReference type="Gene3D" id="3.40.50.150">
    <property type="entry name" value="Vaccinia Virus protein VP39"/>
    <property type="match status" value="1"/>
</dbReference>
<proteinExistence type="predicted"/>
<comment type="caution">
    <text evidence="1">The sequence shown here is derived from an EMBL/GenBank/DDBJ whole genome shotgun (WGS) entry which is preliminary data.</text>
</comment>
<dbReference type="RefSeq" id="WP_173054976.1">
    <property type="nucleotide sequence ID" value="NZ_BAABGO010000024.1"/>
</dbReference>
<dbReference type="AlphaFoldDB" id="A0A6V8JXP9"/>
<dbReference type="Proteomes" id="UP000482800">
    <property type="component" value="Unassembled WGS sequence"/>
</dbReference>
<evidence type="ECO:0008006" key="3">
    <source>
        <dbReference type="Google" id="ProtNLM"/>
    </source>
</evidence>
<dbReference type="SUPFAM" id="SSF53335">
    <property type="entry name" value="S-adenosyl-L-methionine-dependent methyltransferases"/>
    <property type="match status" value="1"/>
</dbReference>
<dbReference type="InterPro" id="IPR029063">
    <property type="entry name" value="SAM-dependent_MTases_sf"/>
</dbReference>
<reference evidence="1 2" key="1">
    <citation type="submission" date="2020-03" db="EMBL/GenBank/DDBJ databases">
        <title>Whole genome shotgun sequence of Phytohabitans houttuyneae NBRC 108639.</title>
        <authorList>
            <person name="Komaki H."/>
            <person name="Tamura T."/>
        </authorList>
    </citation>
    <scope>NUCLEOTIDE SEQUENCE [LARGE SCALE GENOMIC DNA]</scope>
    <source>
        <strain evidence="1 2">NBRC 108639</strain>
    </source>
</reference>
<organism evidence="1 2">
    <name type="scientific">Phytohabitans houttuyneae</name>
    <dbReference type="NCBI Taxonomy" id="1076126"/>
    <lineage>
        <taxon>Bacteria</taxon>
        <taxon>Bacillati</taxon>
        <taxon>Actinomycetota</taxon>
        <taxon>Actinomycetes</taxon>
        <taxon>Micromonosporales</taxon>
        <taxon>Micromonosporaceae</taxon>
    </lineage>
</organism>
<evidence type="ECO:0000313" key="1">
    <source>
        <dbReference type="EMBL" id="GFJ77533.1"/>
    </source>
</evidence>
<dbReference type="Pfam" id="PF13489">
    <property type="entry name" value="Methyltransf_23"/>
    <property type="match status" value="1"/>
</dbReference>
<name>A0A6V8JXP9_9ACTN</name>
<sequence>MRTVSTADLDVRRDVYLAAALDTFSIGRLAGLPNLTGARCLDLGPAGSAVPVWLRDRVGAHGEVVTAPGDPLPPTVLTSGRYRLIRARLVLMRVPHPEALLRRLVAALGPDGTLVVEDWHLWPEDAVLCAPSPRDADLISRCIRMLVTDILPGHGYDPKWATRAHAAARAARLTTVDTQIHLPVWPAGEPGALLLAVDLIRYRRRLLAAGVTPAELDRGRQLVTDPGSGLVLRGHPLYSTSGLALEDSFQMI</sequence>
<gene>
    <name evidence="1" type="ORF">Phou_017130</name>
</gene>
<dbReference type="EMBL" id="BLPF01000001">
    <property type="protein sequence ID" value="GFJ77533.1"/>
    <property type="molecule type" value="Genomic_DNA"/>
</dbReference>